<dbReference type="RefSeq" id="WP_008488441.1">
    <property type="nucleotide sequence ID" value="NZ_AMRG01000006.1"/>
</dbReference>
<proteinExistence type="predicted"/>
<gene>
    <name evidence="2" type="ORF">A10D4_06366</name>
</gene>
<organism evidence="2 3">
    <name type="scientific">Idiomarina xiamenensis 10-D-4</name>
    <dbReference type="NCBI Taxonomy" id="740709"/>
    <lineage>
        <taxon>Bacteria</taxon>
        <taxon>Pseudomonadati</taxon>
        <taxon>Pseudomonadota</taxon>
        <taxon>Gammaproteobacteria</taxon>
        <taxon>Alteromonadales</taxon>
        <taxon>Idiomarinaceae</taxon>
        <taxon>Idiomarina</taxon>
    </lineage>
</organism>
<keyword evidence="3" id="KW-1185">Reference proteome</keyword>
<dbReference type="STRING" id="740709.A10D4_06366"/>
<keyword evidence="1" id="KW-1133">Transmembrane helix</keyword>
<keyword evidence="1" id="KW-0472">Membrane</keyword>
<sequence length="57" mass="6838">MIRLFVIIPIVLCLLWLVYLRWHGWSLKQGRQGFVYIIVFSATIAAFYSVMLWLTQY</sequence>
<accession>K2K943</accession>
<evidence type="ECO:0000313" key="3">
    <source>
        <dbReference type="Proteomes" id="UP000014115"/>
    </source>
</evidence>
<protein>
    <submittedName>
        <fullName evidence="2">Succinyl-diaminopimelate desuccinylase</fullName>
    </submittedName>
</protein>
<evidence type="ECO:0000313" key="2">
    <source>
        <dbReference type="EMBL" id="EKE84293.1"/>
    </source>
</evidence>
<dbReference type="AlphaFoldDB" id="K2K943"/>
<name>K2K943_9GAMM</name>
<evidence type="ECO:0000256" key="1">
    <source>
        <dbReference type="SAM" id="Phobius"/>
    </source>
</evidence>
<dbReference type="PATRIC" id="fig|740709.3.peg.1298"/>
<reference evidence="2 3" key="1">
    <citation type="journal article" date="2012" name="J. Bacteriol.">
        <title>Genome Sequence of Idiomarina xiamenensis Type Strain 10-D-4.</title>
        <authorList>
            <person name="Lai Q."/>
            <person name="Wang L."/>
            <person name="Wang W."/>
            <person name="Shao Z."/>
        </authorList>
    </citation>
    <scope>NUCLEOTIDE SEQUENCE [LARGE SCALE GENOMIC DNA]</scope>
    <source>
        <strain evidence="2 3">10-D-4</strain>
    </source>
</reference>
<feature type="transmembrane region" description="Helical" evidence="1">
    <location>
        <begin position="6"/>
        <end position="22"/>
    </location>
</feature>
<dbReference type="EMBL" id="AMRG01000006">
    <property type="protein sequence ID" value="EKE84293.1"/>
    <property type="molecule type" value="Genomic_DNA"/>
</dbReference>
<feature type="transmembrane region" description="Helical" evidence="1">
    <location>
        <begin position="34"/>
        <end position="54"/>
    </location>
</feature>
<keyword evidence="1" id="KW-0812">Transmembrane</keyword>
<dbReference type="eggNOG" id="ENOG503042I">
    <property type="taxonomic scope" value="Bacteria"/>
</dbReference>
<comment type="caution">
    <text evidence="2">The sequence shown here is derived from an EMBL/GenBank/DDBJ whole genome shotgun (WGS) entry which is preliminary data.</text>
</comment>
<dbReference type="Proteomes" id="UP000014115">
    <property type="component" value="Unassembled WGS sequence"/>
</dbReference>